<organism evidence="1">
    <name type="scientific">bioreactor metagenome</name>
    <dbReference type="NCBI Taxonomy" id="1076179"/>
    <lineage>
        <taxon>unclassified sequences</taxon>
        <taxon>metagenomes</taxon>
        <taxon>ecological metagenomes</taxon>
    </lineage>
</organism>
<dbReference type="EMBL" id="VSSQ01030154">
    <property type="protein sequence ID" value="MPM80575.1"/>
    <property type="molecule type" value="Genomic_DNA"/>
</dbReference>
<name>A0A645CUL4_9ZZZZ</name>
<gene>
    <name evidence="1" type="ORF">SDC9_127623</name>
</gene>
<sequence length="113" mass="12032">MAVGQAHAALGCIHVVRAGVDHFNARRTQTVKAVAYAFPTAQSGQIQVGERAGVEALFRLHQRDAHARCVLAQIARGGGTAKSAADDDDVRGCVLRRHHSRRGNARGTGKRLA</sequence>
<proteinExistence type="predicted"/>
<evidence type="ECO:0000313" key="1">
    <source>
        <dbReference type="EMBL" id="MPM80575.1"/>
    </source>
</evidence>
<protein>
    <submittedName>
        <fullName evidence="1">Uncharacterized protein</fullName>
    </submittedName>
</protein>
<dbReference type="AlphaFoldDB" id="A0A645CUL4"/>
<comment type="caution">
    <text evidence="1">The sequence shown here is derived from an EMBL/GenBank/DDBJ whole genome shotgun (WGS) entry which is preliminary data.</text>
</comment>
<accession>A0A645CUL4</accession>
<reference evidence="1" key="1">
    <citation type="submission" date="2019-08" db="EMBL/GenBank/DDBJ databases">
        <authorList>
            <person name="Kucharzyk K."/>
            <person name="Murdoch R.W."/>
            <person name="Higgins S."/>
            <person name="Loffler F."/>
        </authorList>
    </citation>
    <scope>NUCLEOTIDE SEQUENCE</scope>
</reference>